<dbReference type="InterPro" id="IPR020958">
    <property type="entry name" value="DUF3686"/>
</dbReference>
<feature type="domain" description="DUF3686" evidence="2">
    <location>
        <begin position="1"/>
        <end position="91"/>
    </location>
</feature>
<dbReference type="Pfam" id="PF12458">
    <property type="entry name" value="DUF3686"/>
    <property type="match status" value="1"/>
</dbReference>
<dbReference type="Proteomes" id="UP001595798">
    <property type="component" value="Unassembled WGS sequence"/>
</dbReference>
<gene>
    <name evidence="3" type="ORF">ACFOZ5_01460</name>
</gene>
<comment type="caution">
    <text evidence="3">The sequence shown here is derived from an EMBL/GenBank/DDBJ whole genome shotgun (WGS) entry which is preliminary data.</text>
</comment>
<evidence type="ECO:0000313" key="4">
    <source>
        <dbReference type="Proteomes" id="UP001595798"/>
    </source>
</evidence>
<organism evidence="3 4">
    <name type="scientific">Marinobacter lacisalsi</name>
    <dbReference type="NCBI Taxonomy" id="475979"/>
    <lineage>
        <taxon>Bacteria</taxon>
        <taxon>Pseudomonadati</taxon>
        <taxon>Pseudomonadota</taxon>
        <taxon>Gammaproteobacteria</taxon>
        <taxon>Pseudomonadales</taxon>
        <taxon>Marinobacteraceae</taxon>
        <taxon>Marinobacter</taxon>
    </lineage>
</organism>
<keyword evidence="4" id="KW-1185">Reference proteome</keyword>
<name>A0ABV8QBI0_9GAMM</name>
<sequence length="130" mass="14716">MENNSNSGKGIFSDPVESDSQSLDDATFEYADLGEIVLVRILPFNEKSWRYYLYNRTTRKVDRVDALGGSVASLPDNHGLIFPSGYYLTTICKLRVQVANEHKRLRNLSRKTIEGESSERDPVTDPEDSQ</sequence>
<dbReference type="EMBL" id="JBHSDI010000001">
    <property type="protein sequence ID" value="MFC4257691.1"/>
    <property type="molecule type" value="Genomic_DNA"/>
</dbReference>
<accession>A0ABV8QBI0</accession>
<proteinExistence type="predicted"/>
<evidence type="ECO:0000259" key="2">
    <source>
        <dbReference type="Pfam" id="PF12458"/>
    </source>
</evidence>
<evidence type="ECO:0000313" key="3">
    <source>
        <dbReference type="EMBL" id="MFC4257691.1"/>
    </source>
</evidence>
<evidence type="ECO:0000256" key="1">
    <source>
        <dbReference type="SAM" id="MobiDB-lite"/>
    </source>
</evidence>
<feature type="region of interest" description="Disordered" evidence="1">
    <location>
        <begin position="1"/>
        <end position="20"/>
    </location>
</feature>
<reference evidence="4" key="1">
    <citation type="journal article" date="2019" name="Int. J. Syst. Evol. Microbiol.">
        <title>The Global Catalogue of Microorganisms (GCM) 10K type strain sequencing project: providing services to taxonomists for standard genome sequencing and annotation.</title>
        <authorList>
            <consortium name="The Broad Institute Genomics Platform"/>
            <consortium name="The Broad Institute Genome Sequencing Center for Infectious Disease"/>
            <person name="Wu L."/>
            <person name="Ma J."/>
        </authorList>
    </citation>
    <scope>NUCLEOTIDE SEQUENCE [LARGE SCALE GENOMIC DNA]</scope>
    <source>
        <strain evidence="4">CECT 7297</strain>
    </source>
</reference>
<dbReference type="RefSeq" id="WP_379884938.1">
    <property type="nucleotide sequence ID" value="NZ_JBHSDI010000001.1"/>
</dbReference>
<protein>
    <submittedName>
        <fullName evidence="3">DNA repair ATPase</fullName>
    </submittedName>
</protein>
<feature type="compositionally biased region" description="Basic and acidic residues" evidence="1">
    <location>
        <begin position="111"/>
        <end position="123"/>
    </location>
</feature>
<feature type="region of interest" description="Disordered" evidence="1">
    <location>
        <begin position="109"/>
        <end position="130"/>
    </location>
</feature>